<protein>
    <recommendedName>
        <fullName evidence="1">PilZ domain-containing protein</fullName>
    </recommendedName>
</protein>
<evidence type="ECO:0000313" key="2">
    <source>
        <dbReference type="EMBL" id="OJH39080.1"/>
    </source>
</evidence>
<feature type="domain" description="PilZ" evidence="1">
    <location>
        <begin position="56"/>
        <end position="155"/>
    </location>
</feature>
<dbReference type="EMBL" id="MPIN01000004">
    <property type="protein sequence ID" value="OJH39080.1"/>
    <property type="molecule type" value="Genomic_DNA"/>
</dbReference>
<dbReference type="Proteomes" id="UP000182229">
    <property type="component" value="Unassembled WGS sequence"/>
</dbReference>
<reference evidence="2 3" key="2">
    <citation type="submission" date="2016-12" db="EMBL/GenBank/DDBJ databases">
        <title>Draft Genome Sequence of Cystobacter ferrugineus Strain Cbfe23.</title>
        <authorList>
            <person name="Akbar S."/>
            <person name="Dowd S.E."/>
            <person name="Stevens D.C."/>
        </authorList>
    </citation>
    <scope>NUCLEOTIDE SEQUENCE [LARGE SCALE GENOMIC DNA]</scope>
    <source>
        <strain evidence="2 3">Cbfe23</strain>
    </source>
</reference>
<sequence>MDFSAWLANFRDLHERARRKLLTSEEYTRYLEDREQLARTLLKAQGQTAVKGMSARRTFRVPKGLPVDVCFREASLRSRTLDLSSGGFSCTLTQPPDEGGQGGFVLWLPGENEAPVVGRARIVARAPGEKDPRRVSFSFEDVSEEDRERLEMMIFDLALGYIRA</sequence>
<name>A0A1L9B9X7_9BACT</name>
<dbReference type="AlphaFoldDB" id="A0A1L9B9X7"/>
<dbReference type="Gene3D" id="2.40.10.220">
    <property type="entry name" value="predicted glycosyltransferase like domains"/>
    <property type="match status" value="1"/>
</dbReference>
<evidence type="ECO:0000313" key="3">
    <source>
        <dbReference type="Proteomes" id="UP000182229"/>
    </source>
</evidence>
<dbReference type="GO" id="GO:0035438">
    <property type="term" value="F:cyclic-di-GMP binding"/>
    <property type="evidence" value="ECO:0007669"/>
    <property type="project" value="InterPro"/>
</dbReference>
<organism evidence="2 3">
    <name type="scientific">Cystobacter ferrugineus</name>
    <dbReference type="NCBI Taxonomy" id="83449"/>
    <lineage>
        <taxon>Bacteria</taxon>
        <taxon>Pseudomonadati</taxon>
        <taxon>Myxococcota</taxon>
        <taxon>Myxococcia</taxon>
        <taxon>Myxococcales</taxon>
        <taxon>Cystobacterineae</taxon>
        <taxon>Archangiaceae</taxon>
        <taxon>Cystobacter</taxon>
    </lineage>
</organism>
<gene>
    <name evidence="2" type="ORF">BON30_16115</name>
</gene>
<keyword evidence="3" id="KW-1185">Reference proteome</keyword>
<proteinExistence type="predicted"/>
<reference evidence="3" key="1">
    <citation type="submission" date="2016-11" db="EMBL/GenBank/DDBJ databases">
        <authorList>
            <person name="Shukria A."/>
            <person name="Stevens D.C."/>
        </authorList>
    </citation>
    <scope>NUCLEOTIDE SEQUENCE [LARGE SCALE GENOMIC DNA]</scope>
    <source>
        <strain evidence="3">Cbfe23</strain>
    </source>
</reference>
<dbReference type="SUPFAM" id="SSF141371">
    <property type="entry name" value="PilZ domain-like"/>
    <property type="match status" value="1"/>
</dbReference>
<evidence type="ECO:0000259" key="1">
    <source>
        <dbReference type="Pfam" id="PF07238"/>
    </source>
</evidence>
<dbReference type="RefSeq" id="WP_071899250.1">
    <property type="nucleotide sequence ID" value="NZ_MPIN01000004.1"/>
</dbReference>
<accession>A0A1L9B9X7</accession>
<dbReference type="STRING" id="83449.BON30_16115"/>
<dbReference type="InterPro" id="IPR009875">
    <property type="entry name" value="PilZ_domain"/>
</dbReference>
<dbReference type="Pfam" id="PF07238">
    <property type="entry name" value="PilZ"/>
    <property type="match status" value="1"/>
</dbReference>
<comment type="caution">
    <text evidence="2">The sequence shown here is derived from an EMBL/GenBank/DDBJ whole genome shotgun (WGS) entry which is preliminary data.</text>
</comment>